<dbReference type="SUPFAM" id="SSF53335">
    <property type="entry name" value="S-adenosyl-L-methionine-dependent methyltransferases"/>
    <property type="match status" value="1"/>
</dbReference>
<organism evidence="4 5">
    <name type="scientific">Geoalkalibacter subterraneus</name>
    <dbReference type="NCBI Taxonomy" id="483547"/>
    <lineage>
        <taxon>Bacteria</taxon>
        <taxon>Pseudomonadati</taxon>
        <taxon>Thermodesulfobacteriota</taxon>
        <taxon>Desulfuromonadia</taxon>
        <taxon>Desulfuromonadales</taxon>
        <taxon>Geoalkalibacteraceae</taxon>
        <taxon>Geoalkalibacter</taxon>
    </lineage>
</organism>
<dbReference type="PANTHER" id="PTHR42998:SF1">
    <property type="entry name" value="TYPE I RESTRICTION ENZYME HINDI METHYLASE SUBUNIT"/>
    <property type="match status" value="1"/>
</dbReference>
<dbReference type="InterPro" id="IPR002052">
    <property type="entry name" value="DNA_methylase_N6_adenine_CS"/>
</dbReference>
<dbReference type="GO" id="GO:0003677">
    <property type="term" value="F:DNA binding"/>
    <property type="evidence" value="ECO:0007669"/>
    <property type="project" value="InterPro"/>
</dbReference>
<feature type="domain" description="DNA methylase adenine-specific" evidence="3">
    <location>
        <begin position="47"/>
        <end position="282"/>
    </location>
</feature>
<evidence type="ECO:0000313" key="4">
    <source>
        <dbReference type="EMBL" id="AJF08225.1"/>
    </source>
</evidence>
<proteinExistence type="inferred from homology"/>
<evidence type="ECO:0000313" key="5">
    <source>
        <dbReference type="Proteomes" id="UP000035036"/>
    </source>
</evidence>
<reference evidence="4 5" key="1">
    <citation type="journal article" date="2015" name="Genome Announc.">
        <title>Genomes of Geoalkalibacter ferrihydriticus Z-0531T and Geoalkalibacter subterraneus Red1T, Two Haloalkaliphilic Metal-Reducing Deltaproteobacteria.</title>
        <authorList>
            <person name="Badalamenti J.P."/>
            <person name="Krajmalnik-Brown R."/>
            <person name="Torres C.I."/>
            <person name="Bond D.R."/>
        </authorList>
    </citation>
    <scope>NUCLEOTIDE SEQUENCE [LARGE SCALE GENOMIC DNA]</scope>
    <source>
        <strain evidence="4 5">Red1</strain>
        <plasmid evidence="5">Plasmid pGSUB1</plasmid>
    </source>
</reference>
<comment type="similarity">
    <text evidence="1">Belongs to the N(4)/N(6)-methyltransferase family.</text>
</comment>
<dbReference type="Gene3D" id="3.40.50.150">
    <property type="entry name" value="Vaccinia Virus protein VP39"/>
    <property type="match status" value="1"/>
</dbReference>
<dbReference type="AlphaFoldDB" id="A0A0B5FVN7"/>
<evidence type="ECO:0000256" key="2">
    <source>
        <dbReference type="ARBA" id="ARBA00022747"/>
    </source>
</evidence>
<keyword evidence="5" id="KW-1185">Reference proteome</keyword>
<accession>A0A0B5FVN7</accession>
<dbReference type="InterPro" id="IPR029063">
    <property type="entry name" value="SAM-dependent_MTases_sf"/>
</dbReference>
<dbReference type="InterPro" id="IPR003356">
    <property type="entry name" value="DNA_methylase_A-5"/>
</dbReference>
<dbReference type="GO" id="GO:0008170">
    <property type="term" value="F:N-methyltransferase activity"/>
    <property type="evidence" value="ECO:0007669"/>
    <property type="project" value="InterPro"/>
</dbReference>
<dbReference type="RefSeq" id="WP_040202866.1">
    <property type="nucleotide sequence ID" value="NZ_CP010312.1"/>
</dbReference>
<dbReference type="GO" id="GO:0032259">
    <property type="term" value="P:methylation"/>
    <property type="evidence" value="ECO:0007669"/>
    <property type="project" value="InterPro"/>
</dbReference>
<dbReference type="HOGENOM" id="CLU_879300_0_0_7"/>
<geneLocation type="plasmid" evidence="4 5">
    <name>pGSUB1</name>
</geneLocation>
<dbReference type="Pfam" id="PF02384">
    <property type="entry name" value="N6_Mtase"/>
    <property type="match status" value="1"/>
</dbReference>
<dbReference type="PANTHER" id="PTHR42998">
    <property type="entry name" value="TYPE I RESTRICTION ENZYME HINDVIIP M PROTEIN-RELATED"/>
    <property type="match status" value="1"/>
</dbReference>
<dbReference type="CDD" id="cd02440">
    <property type="entry name" value="AdoMet_MTases"/>
    <property type="match status" value="1"/>
</dbReference>
<dbReference type="EMBL" id="CP010312">
    <property type="protein sequence ID" value="AJF08225.1"/>
    <property type="molecule type" value="Genomic_DNA"/>
</dbReference>
<gene>
    <name evidence="4" type="ORF">GSUB_17215</name>
</gene>
<dbReference type="GO" id="GO:0009307">
    <property type="term" value="P:DNA restriction-modification system"/>
    <property type="evidence" value="ECO:0007669"/>
    <property type="project" value="UniProtKB-KW"/>
</dbReference>
<dbReference type="KEGG" id="gsb:GSUB_17215"/>
<keyword evidence="2" id="KW-0680">Restriction system</keyword>
<sequence length="316" mass="34857">MGKKERQRWQQNDQAVELLKKDGPLSEAEKELIRRCYSGYGGLYETFGQFFTPPEVVSFVHQLLGLDTTTTPLDVLEPSAGAGAFLEGLSSSCRVTAYEMMAEAARVAQILHPQATVHRTDTLEHLADIEGNFDVVIGNPPFCKLHDPLRYEGFTISKDKARKAAEHYFVELAVRALRPGGMLAMVLPEGILSNSATSALRAWVLDHCWLRAVVSLPPETFVKSGTTVKTSVVVFQKKVEGVDPGDYQIFMAIAESLGWDSRGRENKANDLEEILQTYRLHHADQSPLNLLGAGTPPCTSQQDHQAIPGEQLLLAI</sequence>
<dbReference type="OrthoDB" id="9784823at2"/>
<dbReference type="Proteomes" id="UP000035036">
    <property type="component" value="Plasmid pGSUB1"/>
</dbReference>
<evidence type="ECO:0000259" key="3">
    <source>
        <dbReference type="Pfam" id="PF02384"/>
    </source>
</evidence>
<dbReference type="PRINTS" id="PR00507">
    <property type="entry name" value="N12N6MTFRASE"/>
</dbReference>
<name>A0A0B5FVN7_9BACT</name>
<dbReference type="InterPro" id="IPR052916">
    <property type="entry name" value="Type-I_RE_MTase_Subunit"/>
</dbReference>
<evidence type="ECO:0000256" key="1">
    <source>
        <dbReference type="ARBA" id="ARBA00006594"/>
    </source>
</evidence>
<keyword evidence="4" id="KW-0614">Plasmid</keyword>
<protein>
    <recommendedName>
        <fullName evidence="3">DNA methylase adenine-specific domain-containing protein</fullName>
    </recommendedName>
</protein>
<dbReference type="PROSITE" id="PS00092">
    <property type="entry name" value="N6_MTASE"/>
    <property type="match status" value="1"/>
</dbReference>